<evidence type="ECO:0000313" key="14">
    <source>
        <dbReference type="Proteomes" id="UP000199474"/>
    </source>
</evidence>
<dbReference type="InterPro" id="IPR043131">
    <property type="entry name" value="BCAT-like_N"/>
</dbReference>
<evidence type="ECO:0000256" key="6">
    <source>
        <dbReference type="ARBA" id="ARBA00022576"/>
    </source>
</evidence>
<gene>
    <name evidence="13" type="ORF">SAMN05216238_11064</name>
</gene>
<protein>
    <recommendedName>
        <fullName evidence="5 12">D-alanine aminotransferase</fullName>
        <ecNumber evidence="4 12">2.6.1.21</ecNumber>
    </recommendedName>
</protein>
<dbReference type="InterPro" id="IPR018300">
    <property type="entry name" value="Aminotrans_IV_CS"/>
</dbReference>
<dbReference type="InterPro" id="IPR001544">
    <property type="entry name" value="Aminotrans_IV"/>
</dbReference>
<dbReference type="InterPro" id="IPR036038">
    <property type="entry name" value="Aminotransferase-like"/>
</dbReference>
<dbReference type="FunFam" id="3.20.10.10:FF:000002">
    <property type="entry name" value="D-alanine aminotransferase"/>
    <property type="match status" value="1"/>
</dbReference>
<keyword evidence="7" id="KW-0808">Transferase</keyword>
<dbReference type="Gene3D" id="3.30.470.10">
    <property type="match status" value="1"/>
</dbReference>
<dbReference type="InterPro" id="IPR050571">
    <property type="entry name" value="Class-IV_PLP-Dep_Aminotrnsfr"/>
</dbReference>
<dbReference type="GO" id="GO:0030170">
    <property type="term" value="F:pyridoxal phosphate binding"/>
    <property type="evidence" value="ECO:0007669"/>
    <property type="project" value="InterPro"/>
</dbReference>
<dbReference type="CDD" id="cd01558">
    <property type="entry name" value="D-AAT_like"/>
    <property type="match status" value="1"/>
</dbReference>
<comment type="similarity">
    <text evidence="2 10">Belongs to the class-IV pyridoxal-phosphate-dependent aminotransferase family.</text>
</comment>
<evidence type="ECO:0000256" key="7">
    <source>
        <dbReference type="ARBA" id="ARBA00022679"/>
    </source>
</evidence>
<evidence type="ECO:0000256" key="5">
    <source>
        <dbReference type="ARBA" id="ARBA00021779"/>
    </source>
</evidence>
<dbReference type="GO" id="GO:0005829">
    <property type="term" value="C:cytosol"/>
    <property type="evidence" value="ECO:0007669"/>
    <property type="project" value="TreeGrafter"/>
</dbReference>
<dbReference type="Pfam" id="PF01063">
    <property type="entry name" value="Aminotran_4"/>
    <property type="match status" value="1"/>
</dbReference>
<evidence type="ECO:0000256" key="11">
    <source>
        <dbReference type="RuleBase" id="RU004516"/>
    </source>
</evidence>
<proteinExistence type="inferred from homology"/>
<dbReference type="RefSeq" id="WP_177183447.1">
    <property type="nucleotide sequence ID" value="NZ_FOMR01000010.1"/>
</dbReference>
<evidence type="ECO:0000256" key="3">
    <source>
        <dbReference type="ARBA" id="ARBA00011738"/>
    </source>
</evidence>
<evidence type="ECO:0000256" key="10">
    <source>
        <dbReference type="RuleBase" id="RU004106"/>
    </source>
</evidence>
<dbReference type="InterPro" id="IPR005784">
    <property type="entry name" value="D_amino_transT"/>
</dbReference>
<dbReference type="Gene3D" id="3.20.10.10">
    <property type="entry name" value="D-amino Acid Aminotransferase, subunit A, domain 2"/>
    <property type="match status" value="1"/>
</dbReference>
<dbReference type="GO" id="GO:0008652">
    <property type="term" value="P:amino acid biosynthetic process"/>
    <property type="evidence" value="ECO:0007669"/>
    <property type="project" value="UniProtKB-ARBA"/>
</dbReference>
<keyword evidence="14" id="KW-1185">Reference proteome</keyword>
<dbReference type="AlphaFoldDB" id="A0A1I1YQV6"/>
<organism evidence="13 14">
    <name type="scientific">Lentibacillus persicus</name>
    <dbReference type="NCBI Taxonomy" id="640948"/>
    <lineage>
        <taxon>Bacteria</taxon>
        <taxon>Bacillati</taxon>
        <taxon>Bacillota</taxon>
        <taxon>Bacilli</taxon>
        <taxon>Bacillales</taxon>
        <taxon>Bacillaceae</taxon>
        <taxon>Lentibacillus</taxon>
    </lineage>
</organism>
<dbReference type="GO" id="GO:0046416">
    <property type="term" value="P:D-amino acid metabolic process"/>
    <property type="evidence" value="ECO:0007669"/>
    <property type="project" value="InterPro"/>
</dbReference>
<dbReference type="Proteomes" id="UP000199474">
    <property type="component" value="Unassembled WGS sequence"/>
</dbReference>
<name>A0A1I1YQV6_9BACI</name>
<evidence type="ECO:0000256" key="8">
    <source>
        <dbReference type="ARBA" id="ARBA00022898"/>
    </source>
</evidence>
<keyword evidence="6" id="KW-0032">Aminotransferase</keyword>
<dbReference type="STRING" id="640948.SAMN05216238_11064"/>
<comment type="function">
    <text evidence="12">Acts on the D-isomers of alanine, leucine, aspartate, glutamate, aminobutyrate, norvaline and asparagine. The enzyme transfers an amino group from a substrate D-amino acid to the pyridoxal phosphate cofactor to form pyridoxamine and an alpha-keto acid in the first half-reaction.</text>
</comment>
<dbReference type="SUPFAM" id="SSF56752">
    <property type="entry name" value="D-aminoacid aminotransferase-like PLP-dependent enzymes"/>
    <property type="match status" value="1"/>
</dbReference>
<comment type="catalytic activity">
    <reaction evidence="9 12">
        <text>D-alanine + 2-oxoglutarate = D-glutamate + pyruvate</text>
        <dbReference type="Rhea" id="RHEA:15869"/>
        <dbReference type="ChEBI" id="CHEBI:15361"/>
        <dbReference type="ChEBI" id="CHEBI:16810"/>
        <dbReference type="ChEBI" id="CHEBI:29986"/>
        <dbReference type="ChEBI" id="CHEBI:57416"/>
        <dbReference type="EC" id="2.6.1.21"/>
    </reaction>
</comment>
<dbReference type="GO" id="GO:0047810">
    <property type="term" value="F:D-alanine-2-oxoglutarate aminotransferase activity"/>
    <property type="evidence" value="ECO:0007669"/>
    <property type="project" value="UniProtKB-EC"/>
</dbReference>
<comment type="cofactor">
    <cofactor evidence="1 11">
        <name>pyridoxal 5'-phosphate</name>
        <dbReference type="ChEBI" id="CHEBI:597326"/>
    </cofactor>
</comment>
<dbReference type="InterPro" id="IPR043132">
    <property type="entry name" value="BCAT-like_C"/>
</dbReference>
<keyword evidence="8 11" id="KW-0663">Pyridoxal phosphate</keyword>
<evidence type="ECO:0000256" key="1">
    <source>
        <dbReference type="ARBA" id="ARBA00001933"/>
    </source>
</evidence>
<evidence type="ECO:0000313" key="13">
    <source>
        <dbReference type="EMBL" id="SFE21974.1"/>
    </source>
</evidence>
<dbReference type="PROSITE" id="PS00770">
    <property type="entry name" value="AA_TRANSFER_CLASS_4"/>
    <property type="match status" value="1"/>
</dbReference>
<accession>A0A1I1YQV6</accession>
<dbReference type="PANTHER" id="PTHR42743:SF10">
    <property type="entry name" value="D-ALANINE AMINOTRANSFERASE"/>
    <property type="match status" value="1"/>
</dbReference>
<evidence type="ECO:0000256" key="12">
    <source>
        <dbReference type="RuleBase" id="RU004520"/>
    </source>
</evidence>
<comment type="subunit">
    <text evidence="3">Homodimer.</text>
</comment>
<sequence>MGKMLYNDQIMERESVMDIEDRAYQFGDGVYEVIGVYDGTPLMMDEHMERLERSARELRLDLPAPVKDIKANLEKLVEANELEEGIIYMQISRGIASREHAFPEPGTQAVTVAYTREETRQSDLEDNGGTAVLAEDIRWLRCDIKTLNLLPNVMAKQKAVENDAVEAILHRGNTVTEASASNVFIVKDGELYTHPADNYILNGITRRKIIQLSGELGIKVNEQTYTVDDLLNADEVFISATKQDIVPILKVDDQTIGDGRAGKITHKILQAFRSLYQKETHHHKA</sequence>
<evidence type="ECO:0000256" key="2">
    <source>
        <dbReference type="ARBA" id="ARBA00009320"/>
    </source>
</evidence>
<evidence type="ECO:0000256" key="9">
    <source>
        <dbReference type="ARBA" id="ARBA00047911"/>
    </source>
</evidence>
<dbReference type="EMBL" id="FOMR01000010">
    <property type="protein sequence ID" value="SFE21974.1"/>
    <property type="molecule type" value="Genomic_DNA"/>
</dbReference>
<reference evidence="14" key="1">
    <citation type="submission" date="2016-10" db="EMBL/GenBank/DDBJ databases">
        <authorList>
            <person name="Varghese N."/>
            <person name="Submissions S."/>
        </authorList>
    </citation>
    <scope>NUCLEOTIDE SEQUENCE [LARGE SCALE GENOMIC DNA]</scope>
    <source>
        <strain evidence="14">DSM 22530</strain>
    </source>
</reference>
<dbReference type="NCBIfam" id="TIGR01121">
    <property type="entry name" value="D_amino_aminoT"/>
    <property type="match status" value="1"/>
</dbReference>
<dbReference type="PANTHER" id="PTHR42743">
    <property type="entry name" value="AMINO-ACID AMINOTRANSFERASE"/>
    <property type="match status" value="1"/>
</dbReference>
<evidence type="ECO:0000256" key="4">
    <source>
        <dbReference type="ARBA" id="ARBA00012874"/>
    </source>
</evidence>
<dbReference type="EC" id="2.6.1.21" evidence="4 12"/>
<dbReference type="GO" id="GO:0046394">
    <property type="term" value="P:carboxylic acid biosynthetic process"/>
    <property type="evidence" value="ECO:0007669"/>
    <property type="project" value="UniProtKB-ARBA"/>
</dbReference>